<accession>A0A7I8J5Y1</accession>
<protein>
    <submittedName>
        <fullName evidence="2">Uncharacterized protein</fullName>
    </submittedName>
</protein>
<feature type="region of interest" description="Disordered" evidence="1">
    <location>
        <begin position="1"/>
        <end position="94"/>
    </location>
</feature>
<feature type="compositionally biased region" description="Basic and acidic residues" evidence="1">
    <location>
        <begin position="50"/>
        <end position="67"/>
    </location>
</feature>
<keyword evidence="3" id="KW-1185">Reference proteome</keyword>
<dbReference type="AlphaFoldDB" id="A0A7I8J5Y1"/>
<reference evidence="2 3" key="1">
    <citation type="submission" date="2019-12" db="EMBL/GenBank/DDBJ databases">
        <authorList>
            <person name="Scholz U."/>
            <person name="Mascher M."/>
            <person name="Fiebig A."/>
        </authorList>
    </citation>
    <scope>NUCLEOTIDE SEQUENCE</scope>
</reference>
<proteinExistence type="predicted"/>
<gene>
    <name evidence="2" type="ORF">SI7747_09011564</name>
</gene>
<name>A0A7I8J5Y1_SPIIN</name>
<evidence type="ECO:0000313" key="3">
    <source>
        <dbReference type="Proteomes" id="UP001189122"/>
    </source>
</evidence>
<feature type="compositionally biased region" description="Basic residues" evidence="1">
    <location>
        <begin position="68"/>
        <end position="77"/>
    </location>
</feature>
<sequence length="94" mass="10266">MQSPARTGDSYRQIDSFRERKGGGDGSRVSQVGRRPSGAGSLARRSPAGDGRRRGSRRPERRQERGQRRGGTRRRRPERGEREGGGGGGEVHGP</sequence>
<feature type="compositionally biased region" description="Gly residues" evidence="1">
    <location>
        <begin position="85"/>
        <end position="94"/>
    </location>
</feature>
<dbReference type="EMBL" id="CACRZD030000009">
    <property type="protein sequence ID" value="CAA6665175.1"/>
    <property type="molecule type" value="Genomic_DNA"/>
</dbReference>
<evidence type="ECO:0000256" key="1">
    <source>
        <dbReference type="SAM" id="MobiDB-lite"/>
    </source>
</evidence>
<dbReference type="Proteomes" id="UP001189122">
    <property type="component" value="Unassembled WGS sequence"/>
</dbReference>
<evidence type="ECO:0000313" key="2">
    <source>
        <dbReference type="EMBL" id="CAA2625831.1"/>
    </source>
</evidence>
<organism evidence="2">
    <name type="scientific">Spirodela intermedia</name>
    <name type="common">Intermediate duckweed</name>
    <dbReference type="NCBI Taxonomy" id="51605"/>
    <lineage>
        <taxon>Eukaryota</taxon>
        <taxon>Viridiplantae</taxon>
        <taxon>Streptophyta</taxon>
        <taxon>Embryophyta</taxon>
        <taxon>Tracheophyta</taxon>
        <taxon>Spermatophyta</taxon>
        <taxon>Magnoliopsida</taxon>
        <taxon>Liliopsida</taxon>
        <taxon>Araceae</taxon>
        <taxon>Lemnoideae</taxon>
        <taxon>Spirodela</taxon>
    </lineage>
</organism>
<dbReference type="EMBL" id="LR743596">
    <property type="protein sequence ID" value="CAA2625831.1"/>
    <property type="molecule type" value="Genomic_DNA"/>
</dbReference>